<evidence type="ECO:0000256" key="1">
    <source>
        <dbReference type="SAM" id="MobiDB-lite"/>
    </source>
</evidence>
<accession>A0AAQ3K4S4</accession>
<dbReference type="EMBL" id="CP136892">
    <property type="protein sequence ID" value="WOL00167.1"/>
    <property type="molecule type" value="Genomic_DNA"/>
</dbReference>
<dbReference type="PANTHER" id="PTHR35110:SF1">
    <property type="entry name" value="EXPRESSED PROTEIN"/>
    <property type="match status" value="1"/>
</dbReference>
<dbReference type="AlphaFoldDB" id="A0AAQ3K4S4"/>
<proteinExistence type="predicted"/>
<dbReference type="Proteomes" id="UP001327560">
    <property type="component" value="Chromosome 3"/>
</dbReference>
<evidence type="ECO:0000313" key="2">
    <source>
        <dbReference type="EMBL" id="WOL00167.1"/>
    </source>
</evidence>
<protein>
    <submittedName>
        <fullName evidence="2">Uncharacterized protein</fullName>
    </submittedName>
</protein>
<dbReference type="PANTHER" id="PTHR35110">
    <property type="entry name" value="EXPRESSED PROTEIN"/>
    <property type="match status" value="1"/>
</dbReference>
<sequence>MLFLRGGSGSGGGAAAAVGRALVRHFSKKRSPDLRRISPKVPRQEATAISNSLYQIVKDHGPVSVSNTWNHAKEAGVDGLNSKTHMKIMLKWMTGRKMLKLSCTHVGSAKKFHYSILPEDPQASTKISLPSPASDTVKSSGKEKKQTQKTSKKGK</sequence>
<feature type="region of interest" description="Disordered" evidence="1">
    <location>
        <begin position="121"/>
        <end position="155"/>
    </location>
</feature>
<gene>
    <name evidence="2" type="ORF">Cni_G08880</name>
</gene>
<reference evidence="2 3" key="1">
    <citation type="submission" date="2023-10" db="EMBL/GenBank/DDBJ databases">
        <title>Chromosome-scale genome assembly provides insights into flower coloration mechanisms of Canna indica.</title>
        <authorList>
            <person name="Li C."/>
        </authorList>
    </citation>
    <scope>NUCLEOTIDE SEQUENCE [LARGE SCALE GENOMIC DNA]</scope>
    <source>
        <tissue evidence="2">Flower</tissue>
    </source>
</reference>
<name>A0AAQ3K4S4_9LILI</name>
<evidence type="ECO:0000313" key="3">
    <source>
        <dbReference type="Proteomes" id="UP001327560"/>
    </source>
</evidence>
<feature type="compositionally biased region" description="Polar residues" evidence="1">
    <location>
        <begin position="122"/>
        <end position="137"/>
    </location>
</feature>
<organism evidence="2 3">
    <name type="scientific">Canna indica</name>
    <name type="common">Indian-shot</name>
    <dbReference type="NCBI Taxonomy" id="4628"/>
    <lineage>
        <taxon>Eukaryota</taxon>
        <taxon>Viridiplantae</taxon>
        <taxon>Streptophyta</taxon>
        <taxon>Embryophyta</taxon>
        <taxon>Tracheophyta</taxon>
        <taxon>Spermatophyta</taxon>
        <taxon>Magnoliopsida</taxon>
        <taxon>Liliopsida</taxon>
        <taxon>Zingiberales</taxon>
        <taxon>Cannaceae</taxon>
        <taxon>Canna</taxon>
    </lineage>
</organism>
<keyword evidence="3" id="KW-1185">Reference proteome</keyword>